<gene>
    <name evidence="1" type="ORF">GJ744_007632</name>
</gene>
<accession>A0A8H7AK44</accession>
<evidence type="ECO:0000313" key="2">
    <source>
        <dbReference type="Proteomes" id="UP000606974"/>
    </source>
</evidence>
<evidence type="ECO:0000313" key="1">
    <source>
        <dbReference type="EMBL" id="KAF7509594.1"/>
    </source>
</evidence>
<protein>
    <submittedName>
        <fullName evidence="1">Uncharacterized protein</fullName>
    </submittedName>
</protein>
<dbReference type="Proteomes" id="UP000606974">
    <property type="component" value="Unassembled WGS sequence"/>
</dbReference>
<comment type="caution">
    <text evidence="1">The sequence shown here is derived from an EMBL/GenBank/DDBJ whole genome shotgun (WGS) entry which is preliminary data.</text>
</comment>
<dbReference type="EMBL" id="JAACFV010000039">
    <property type="protein sequence ID" value="KAF7509594.1"/>
    <property type="molecule type" value="Genomic_DNA"/>
</dbReference>
<organism evidence="1 2">
    <name type="scientific">Endocarpon pusillum</name>
    <dbReference type="NCBI Taxonomy" id="364733"/>
    <lineage>
        <taxon>Eukaryota</taxon>
        <taxon>Fungi</taxon>
        <taxon>Dikarya</taxon>
        <taxon>Ascomycota</taxon>
        <taxon>Pezizomycotina</taxon>
        <taxon>Eurotiomycetes</taxon>
        <taxon>Chaetothyriomycetidae</taxon>
        <taxon>Verrucariales</taxon>
        <taxon>Verrucariaceae</taxon>
        <taxon>Endocarpon</taxon>
    </lineage>
</organism>
<name>A0A8H7AK44_9EURO</name>
<dbReference type="InterPro" id="IPR029021">
    <property type="entry name" value="Prot-tyrosine_phosphatase-like"/>
</dbReference>
<reference evidence="1" key="1">
    <citation type="submission" date="2020-02" db="EMBL/GenBank/DDBJ databases">
        <authorList>
            <person name="Palmer J.M."/>
        </authorList>
    </citation>
    <scope>NUCLEOTIDE SEQUENCE</scope>
    <source>
        <strain evidence="1">EPUS1.4</strain>
        <tissue evidence="1">Thallus</tissue>
    </source>
</reference>
<proteinExistence type="predicted"/>
<dbReference type="AlphaFoldDB" id="A0A8H7AK44"/>
<dbReference type="Gene3D" id="3.90.190.10">
    <property type="entry name" value="Protein tyrosine phosphatase superfamily"/>
    <property type="match status" value="1"/>
</dbReference>
<keyword evidence="2" id="KW-1185">Reference proteome</keyword>
<sequence>MLNCIRSIFQQFGRRIPTLLSLDLIPAFLPQPNQPTASPTSLLLAQVSTGLVQFQKVAPRLFIGNEICAQDRPTLRGNRITAVVSVWHAIEPLASTEIYRPRFRRQKYIDREGRLFNF</sequence>